<evidence type="ECO:0000256" key="3">
    <source>
        <dbReference type="ARBA" id="ARBA00022449"/>
    </source>
</evidence>
<feature type="transmembrane region" description="Helical" evidence="10">
    <location>
        <begin position="216"/>
        <end position="233"/>
    </location>
</feature>
<evidence type="ECO:0000256" key="6">
    <source>
        <dbReference type="ARBA" id="ARBA00022958"/>
    </source>
</evidence>
<evidence type="ECO:0000256" key="8">
    <source>
        <dbReference type="ARBA" id="ARBA00023065"/>
    </source>
</evidence>
<feature type="transmembrane region" description="Helical" evidence="10">
    <location>
        <begin position="328"/>
        <end position="350"/>
    </location>
</feature>
<keyword evidence="14" id="KW-1185">Reference proteome</keyword>
<comment type="caution">
    <text evidence="13">The sequence shown here is derived from an EMBL/GenBank/DDBJ whole genome shotgun (WGS) entry which is preliminary data.</text>
</comment>
<dbReference type="InterPro" id="IPR038770">
    <property type="entry name" value="Na+/solute_symporter_sf"/>
</dbReference>
<evidence type="ECO:0000313" key="14">
    <source>
        <dbReference type="Proteomes" id="UP001172778"/>
    </source>
</evidence>
<keyword evidence="4" id="KW-0633">Potassium transport</keyword>
<evidence type="ECO:0000259" key="11">
    <source>
        <dbReference type="PROSITE" id="PS51201"/>
    </source>
</evidence>
<feature type="transmembrane region" description="Helical" evidence="10">
    <location>
        <begin position="146"/>
        <end position="169"/>
    </location>
</feature>
<protein>
    <submittedName>
        <fullName evidence="13">Cation:proton antiporter</fullName>
    </submittedName>
</protein>
<dbReference type="InterPro" id="IPR003148">
    <property type="entry name" value="RCK_N"/>
</dbReference>
<dbReference type="InterPro" id="IPR036721">
    <property type="entry name" value="RCK_C_sf"/>
</dbReference>
<dbReference type="SUPFAM" id="SSF116726">
    <property type="entry name" value="TrkA C-terminal domain-like"/>
    <property type="match status" value="1"/>
</dbReference>
<evidence type="ECO:0000259" key="12">
    <source>
        <dbReference type="PROSITE" id="PS51202"/>
    </source>
</evidence>
<dbReference type="Proteomes" id="UP001172778">
    <property type="component" value="Unassembled WGS sequence"/>
</dbReference>
<keyword evidence="9 10" id="KW-0472">Membrane</keyword>
<dbReference type="SUPFAM" id="SSF51735">
    <property type="entry name" value="NAD(P)-binding Rossmann-fold domains"/>
    <property type="match status" value="1"/>
</dbReference>
<evidence type="ECO:0000256" key="4">
    <source>
        <dbReference type="ARBA" id="ARBA00022538"/>
    </source>
</evidence>
<dbReference type="Gene3D" id="3.30.70.1450">
    <property type="entry name" value="Regulator of K+ conductance, C-terminal domain"/>
    <property type="match status" value="1"/>
</dbReference>
<proteinExistence type="predicted"/>
<dbReference type="Gene3D" id="1.20.1530.20">
    <property type="match status" value="1"/>
</dbReference>
<evidence type="ECO:0000256" key="1">
    <source>
        <dbReference type="ARBA" id="ARBA00004141"/>
    </source>
</evidence>
<dbReference type="Pfam" id="PF02080">
    <property type="entry name" value="TrkA_C"/>
    <property type="match status" value="1"/>
</dbReference>
<dbReference type="PROSITE" id="PS51202">
    <property type="entry name" value="RCK_C"/>
    <property type="match status" value="1"/>
</dbReference>
<evidence type="ECO:0000256" key="5">
    <source>
        <dbReference type="ARBA" id="ARBA00022692"/>
    </source>
</evidence>
<evidence type="ECO:0000256" key="7">
    <source>
        <dbReference type="ARBA" id="ARBA00022989"/>
    </source>
</evidence>
<dbReference type="InterPro" id="IPR006037">
    <property type="entry name" value="RCK_C"/>
</dbReference>
<feature type="domain" description="RCK N-terminal" evidence="11">
    <location>
        <begin position="406"/>
        <end position="523"/>
    </location>
</feature>
<comment type="subcellular location">
    <subcellularLocation>
        <location evidence="1">Membrane</location>
        <topology evidence="1">Multi-pass membrane protein</topology>
    </subcellularLocation>
</comment>
<reference evidence="13" key="1">
    <citation type="submission" date="2023-03" db="EMBL/GenBank/DDBJ databases">
        <title>Chitinimonas shenzhenensis gen. nov., sp. nov., a novel member of family Burkholderiaceae isolated from activated sludge collected in Shen Zhen, China.</title>
        <authorList>
            <person name="Wang X."/>
        </authorList>
    </citation>
    <scope>NUCLEOTIDE SEQUENCE</scope>
    <source>
        <strain evidence="13">DQS-5</strain>
    </source>
</reference>
<dbReference type="InterPro" id="IPR036291">
    <property type="entry name" value="NAD(P)-bd_dom_sf"/>
</dbReference>
<feature type="transmembrane region" description="Helical" evidence="10">
    <location>
        <begin position="57"/>
        <end position="75"/>
    </location>
</feature>
<feature type="transmembrane region" description="Helical" evidence="10">
    <location>
        <begin position="87"/>
        <end position="109"/>
    </location>
</feature>
<feature type="transmembrane region" description="Helical" evidence="10">
    <location>
        <begin position="115"/>
        <end position="134"/>
    </location>
</feature>
<sequence>MHESLRLVLILLAAAVVAVILCRAARLPAMLGYLLVGLLIGPNAFGLVHSSAEASELGEYGVVFLMFSLGLEFSLPKLISMRTTVFGLGSSQVIGTMLITAIITLLAGLPWQTGIALGGAFAMSSTAIVSKLLAERTEVNATHGQNAIGVLLFQDLAVVPLLILIPALSKSGDSLWMALGMATLKIAVALVILLYFGPKLLRPLFHLVAKQRSPELFVLNVLLVTLGVAYGTGAAGLSLALGAFIAGMLIAETEYRHQVEDDIRPFRDLLLGLFFITIGMQLNFQVLWQQFFLIVLTLLGLTLGKLVLVAALARLFGHAPGHAARTGIALGQGGEFGFVLLALAAASGVVSESVRQVALAAVLLSMLVAPFLIQQSDRIVRRFIASDWMFQSMQLTALAARTMASSDHVILCGYGRSGQALARLLEQEEIPFYALDLDPERVQEAAAAGELVAFGDATRREVLASVGLARARALIITYNDTESALKILHLVQDARPDLPVIVRTGNDADIDRLRAAGADEVVAEVLEGSLMLGSHAMMLLGVPLNRVVKHIRTAREARYSLFRGFFRGVTDESLALDDHAQPRLHSVLLPADAAAVGKTLADMQLAGYEVEVKSVRRRGQRAEAPPQDFSLQEGDVLVLLGREADLAAAEGRLLQG</sequence>
<feature type="transmembrane region" description="Helical" evidence="10">
    <location>
        <begin position="269"/>
        <end position="288"/>
    </location>
</feature>
<dbReference type="EMBL" id="JARRAF010000003">
    <property type="protein sequence ID" value="MDK2123175.1"/>
    <property type="molecule type" value="Genomic_DNA"/>
</dbReference>
<dbReference type="RefSeq" id="WP_284099464.1">
    <property type="nucleotide sequence ID" value="NZ_JARRAF010000003.1"/>
</dbReference>
<feature type="transmembrane region" description="Helical" evidence="10">
    <location>
        <begin position="356"/>
        <end position="373"/>
    </location>
</feature>
<organism evidence="13 14">
    <name type="scientific">Parachitinimonas caeni</name>
    <dbReference type="NCBI Taxonomy" id="3031301"/>
    <lineage>
        <taxon>Bacteria</taxon>
        <taxon>Pseudomonadati</taxon>
        <taxon>Pseudomonadota</taxon>
        <taxon>Betaproteobacteria</taxon>
        <taxon>Neisseriales</taxon>
        <taxon>Chitinibacteraceae</taxon>
        <taxon>Parachitinimonas</taxon>
    </lineage>
</organism>
<feature type="transmembrane region" description="Helical" evidence="10">
    <location>
        <begin position="175"/>
        <end position="196"/>
    </location>
</feature>
<evidence type="ECO:0000256" key="10">
    <source>
        <dbReference type="SAM" id="Phobius"/>
    </source>
</evidence>
<keyword evidence="7 10" id="KW-1133">Transmembrane helix</keyword>
<name>A0ABT7DVJ7_9NEIS</name>
<dbReference type="PANTHER" id="PTHR46157">
    <property type="entry name" value="K(+) EFFLUX ANTIPORTER 3, CHLOROPLASTIC"/>
    <property type="match status" value="1"/>
</dbReference>
<keyword evidence="5 10" id="KW-0812">Transmembrane</keyword>
<dbReference type="PANTHER" id="PTHR46157:SF4">
    <property type="entry name" value="K(+) EFFLUX ANTIPORTER 3, CHLOROPLASTIC"/>
    <property type="match status" value="1"/>
</dbReference>
<dbReference type="Pfam" id="PF00999">
    <property type="entry name" value="Na_H_Exchanger"/>
    <property type="match status" value="1"/>
</dbReference>
<dbReference type="PROSITE" id="PS51201">
    <property type="entry name" value="RCK_N"/>
    <property type="match status" value="1"/>
</dbReference>
<dbReference type="Pfam" id="PF02254">
    <property type="entry name" value="TrkA_N"/>
    <property type="match status" value="1"/>
</dbReference>
<dbReference type="Gene3D" id="3.40.50.720">
    <property type="entry name" value="NAD(P)-binding Rossmann-like Domain"/>
    <property type="match status" value="1"/>
</dbReference>
<feature type="domain" description="RCK C-terminal" evidence="12">
    <location>
        <begin position="571"/>
        <end position="655"/>
    </location>
</feature>
<keyword evidence="3" id="KW-0050">Antiport</keyword>
<gene>
    <name evidence="13" type="ORF">PZA18_03800</name>
</gene>
<accession>A0ABT7DVJ7</accession>
<evidence type="ECO:0000256" key="2">
    <source>
        <dbReference type="ARBA" id="ARBA00022448"/>
    </source>
</evidence>
<feature type="transmembrane region" description="Helical" evidence="10">
    <location>
        <begin position="294"/>
        <end position="316"/>
    </location>
</feature>
<keyword evidence="2" id="KW-0813">Transport</keyword>
<keyword evidence="6" id="KW-0630">Potassium</keyword>
<evidence type="ECO:0000313" key="13">
    <source>
        <dbReference type="EMBL" id="MDK2123175.1"/>
    </source>
</evidence>
<dbReference type="InterPro" id="IPR006153">
    <property type="entry name" value="Cation/H_exchanger_TM"/>
</dbReference>
<evidence type="ECO:0000256" key="9">
    <source>
        <dbReference type="ARBA" id="ARBA00023136"/>
    </source>
</evidence>
<keyword evidence="8" id="KW-0406">Ion transport</keyword>